<comment type="caution">
    <text evidence="1">The sequence shown here is derived from an EMBL/GenBank/DDBJ whole genome shotgun (WGS) entry which is preliminary data.</text>
</comment>
<keyword evidence="2" id="KW-1185">Reference proteome</keyword>
<name>A0A5B7EN26_PORTR</name>
<dbReference type="Proteomes" id="UP000324222">
    <property type="component" value="Unassembled WGS sequence"/>
</dbReference>
<accession>A0A5B7EN26</accession>
<protein>
    <submittedName>
        <fullName evidence="1">Uncharacterized protein</fullName>
    </submittedName>
</protein>
<evidence type="ECO:0000313" key="1">
    <source>
        <dbReference type="EMBL" id="MPC34825.1"/>
    </source>
</evidence>
<organism evidence="1 2">
    <name type="scientific">Portunus trituberculatus</name>
    <name type="common">Swimming crab</name>
    <name type="synonym">Neptunus trituberculatus</name>
    <dbReference type="NCBI Taxonomy" id="210409"/>
    <lineage>
        <taxon>Eukaryota</taxon>
        <taxon>Metazoa</taxon>
        <taxon>Ecdysozoa</taxon>
        <taxon>Arthropoda</taxon>
        <taxon>Crustacea</taxon>
        <taxon>Multicrustacea</taxon>
        <taxon>Malacostraca</taxon>
        <taxon>Eumalacostraca</taxon>
        <taxon>Eucarida</taxon>
        <taxon>Decapoda</taxon>
        <taxon>Pleocyemata</taxon>
        <taxon>Brachyura</taxon>
        <taxon>Eubrachyura</taxon>
        <taxon>Portunoidea</taxon>
        <taxon>Portunidae</taxon>
        <taxon>Portuninae</taxon>
        <taxon>Portunus</taxon>
    </lineage>
</organism>
<dbReference type="AlphaFoldDB" id="A0A5B7EN26"/>
<dbReference type="EMBL" id="VSRR010003139">
    <property type="protein sequence ID" value="MPC34825.1"/>
    <property type="molecule type" value="Genomic_DNA"/>
</dbReference>
<evidence type="ECO:0000313" key="2">
    <source>
        <dbReference type="Proteomes" id="UP000324222"/>
    </source>
</evidence>
<gene>
    <name evidence="1" type="ORF">E2C01_028227</name>
</gene>
<proteinExistence type="predicted"/>
<sequence>METISHQFCYNLKVHKQSIGSSTTLGGRCHRAAHMLHRKDSSPLLGQLGTGLSVAVVHGEVGHDDRHWERNCQYTSQGTERTHKHAHISLGSHVAIAHSGHGDQCPPQAKRDAVEVVVQTVQHSQCLLCVSMLQGHCRIEVGNTTIGILRCA</sequence>
<reference evidence="1 2" key="1">
    <citation type="submission" date="2019-05" db="EMBL/GenBank/DDBJ databases">
        <title>Another draft genome of Portunus trituberculatus and its Hox gene families provides insights of decapod evolution.</title>
        <authorList>
            <person name="Jeong J.-H."/>
            <person name="Song I."/>
            <person name="Kim S."/>
            <person name="Choi T."/>
            <person name="Kim D."/>
            <person name="Ryu S."/>
            <person name="Kim W."/>
        </authorList>
    </citation>
    <scope>NUCLEOTIDE SEQUENCE [LARGE SCALE GENOMIC DNA]</scope>
    <source>
        <tissue evidence="1">Muscle</tissue>
    </source>
</reference>